<dbReference type="InterPro" id="IPR006533">
    <property type="entry name" value="T6SS_Vgr_RhsGE"/>
</dbReference>
<dbReference type="Pfam" id="PF05954">
    <property type="entry name" value="Phage_GPD"/>
    <property type="match status" value="1"/>
</dbReference>
<feature type="domain" description="Gp5/Type VI secretion system Vgr protein OB-fold" evidence="2">
    <location>
        <begin position="382"/>
        <end position="457"/>
    </location>
</feature>
<feature type="region of interest" description="Disordered" evidence="1">
    <location>
        <begin position="237"/>
        <end position="278"/>
    </location>
</feature>
<organism evidence="3 4">
    <name type="scientific">Larkinella knui</name>
    <dbReference type="NCBI Taxonomy" id="2025310"/>
    <lineage>
        <taxon>Bacteria</taxon>
        <taxon>Pseudomonadati</taxon>
        <taxon>Bacteroidota</taxon>
        <taxon>Cytophagia</taxon>
        <taxon>Cytophagales</taxon>
        <taxon>Spirosomataceae</taxon>
        <taxon>Larkinella</taxon>
    </lineage>
</organism>
<name>A0A3P1CVH5_9BACT</name>
<dbReference type="AlphaFoldDB" id="A0A3P1CVH5"/>
<keyword evidence="4" id="KW-1185">Reference proteome</keyword>
<dbReference type="SUPFAM" id="SSF69255">
    <property type="entry name" value="gp5 N-terminal domain-like"/>
    <property type="match status" value="1"/>
</dbReference>
<dbReference type="RefSeq" id="WP_124903713.1">
    <property type="nucleotide sequence ID" value="NZ_RQJP01000001.1"/>
</dbReference>
<dbReference type="Gene3D" id="2.40.50.230">
    <property type="entry name" value="Gp5 N-terminal domain"/>
    <property type="match status" value="1"/>
</dbReference>
<dbReference type="EMBL" id="RQJP01000001">
    <property type="protein sequence ID" value="RRB17269.1"/>
    <property type="molecule type" value="Genomic_DNA"/>
</dbReference>
<dbReference type="SUPFAM" id="SSF69279">
    <property type="entry name" value="Phage tail proteins"/>
    <property type="match status" value="1"/>
</dbReference>
<dbReference type="Pfam" id="PF04717">
    <property type="entry name" value="Phage_base_V"/>
    <property type="match status" value="1"/>
</dbReference>
<sequence length="570" mass="61700">MVPPIVAPDADVITFSVKINDRELGDDYPILGIRVRKELNRIASARLHLLETDVAAAAFTTDDPAVFRPGQPVEILMGYHGETQTVFKGIIVQNQNDAEEETETGLILECRDQAFRMTAPLQSRHFNDLTDTDLAEQLLAGNELRDTEIEASSLMHAEITQHNQSDWDFVVSRLDAIGYSCLTNDNRLIARPLPTALPDSAVVATFTYGENLIAFSSETDARTQPNGVTVASWDPQNQEVQETEASEPAQTGQGGNVDASVLSNASGNRPLHISYPGRLTRQEQQALADARLLKSRLSRVRGRLKTTGTTTVLPGQIIRIERIGGRFDGNHLVSAVEQEFENGGWVTIIRFGLPSEQFFAETIQPQSPTAAVGALSATPGLQIGVVTQIDNDPQGEFRVKVRLPLIDAAGEGIWTRVATLDAGNGRGTFFYPEIDDEVIIGFISNDLRNPVLMGMLHSSAKPAPLTPAAQNPEKGYVSREGMKVVFNDDQKSVTILTPGGNTLMVSDNDRKVQVEDQSGNTIVLDGGGVTIQSTSRVTIKASGNLSIEGTQISIQATGVLELKGALVQIN</sequence>
<gene>
    <name evidence="3" type="primary">vgrG</name>
    <name evidence="3" type="ORF">EHT87_03015</name>
</gene>
<dbReference type="InterPro" id="IPR006531">
    <property type="entry name" value="Gp5/Vgr_OB"/>
</dbReference>
<dbReference type="NCBIfam" id="TIGR01646">
    <property type="entry name" value="vgr_GE"/>
    <property type="match status" value="1"/>
</dbReference>
<evidence type="ECO:0000313" key="4">
    <source>
        <dbReference type="Proteomes" id="UP000274271"/>
    </source>
</evidence>
<accession>A0A3P1CVH5</accession>
<dbReference type="Gene3D" id="2.30.110.50">
    <property type="match status" value="1"/>
</dbReference>
<reference evidence="3 4" key="1">
    <citation type="submission" date="2018-11" db="EMBL/GenBank/DDBJ databases">
        <authorList>
            <person name="Zhou Z."/>
            <person name="Wang G."/>
        </authorList>
    </citation>
    <scope>NUCLEOTIDE SEQUENCE [LARGE SCALE GENOMIC DNA]</scope>
    <source>
        <strain evidence="3 4">KCTC42998</strain>
    </source>
</reference>
<dbReference type="OrthoDB" id="1907165at2"/>
<dbReference type="Gene3D" id="4.10.220.110">
    <property type="match status" value="1"/>
</dbReference>
<comment type="caution">
    <text evidence="3">The sequence shown here is derived from an EMBL/GenBank/DDBJ whole genome shotgun (WGS) entry which is preliminary data.</text>
</comment>
<dbReference type="Gene3D" id="3.55.50.10">
    <property type="entry name" value="Baseplate protein-like domains"/>
    <property type="match status" value="1"/>
</dbReference>
<dbReference type="Proteomes" id="UP000274271">
    <property type="component" value="Unassembled WGS sequence"/>
</dbReference>
<evidence type="ECO:0000259" key="2">
    <source>
        <dbReference type="Pfam" id="PF04717"/>
    </source>
</evidence>
<proteinExistence type="predicted"/>
<evidence type="ECO:0000256" key="1">
    <source>
        <dbReference type="SAM" id="MobiDB-lite"/>
    </source>
</evidence>
<evidence type="ECO:0000313" key="3">
    <source>
        <dbReference type="EMBL" id="RRB17269.1"/>
    </source>
</evidence>
<dbReference type="InterPro" id="IPR037026">
    <property type="entry name" value="Vgr_OB-fold_dom_sf"/>
</dbReference>
<protein>
    <submittedName>
        <fullName evidence="3">Type VI secretion system tip protein VgrG</fullName>
    </submittedName>
</protein>